<dbReference type="OrthoDB" id="504708at2759"/>
<dbReference type="AlphaFoldDB" id="A0A1Y2BKP7"/>
<keyword evidence="2" id="KW-0813">Transport</keyword>
<gene>
    <name evidence="13" type="ORF">BCR39DRAFT_508811</name>
</gene>
<keyword evidence="6 10" id="KW-1133">Transmembrane helix</keyword>
<keyword evidence="3" id="KW-0633">Potassium transport</keyword>
<name>A0A1Y2BKP7_9TREE</name>
<evidence type="ECO:0000256" key="1">
    <source>
        <dbReference type="ARBA" id="ARBA00004141"/>
    </source>
</evidence>
<dbReference type="Pfam" id="PF02705">
    <property type="entry name" value="K_trans"/>
    <property type="match status" value="1"/>
</dbReference>
<dbReference type="GO" id="GO:0016020">
    <property type="term" value="C:membrane"/>
    <property type="evidence" value="ECO:0007669"/>
    <property type="project" value="UniProtKB-SubCell"/>
</dbReference>
<evidence type="ECO:0000259" key="12">
    <source>
        <dbReference type="Pfam" id="PF22776"/>
    </source>
</evidence>
<feature type="region of interest" description="Disordered" evidence="9">
    <location>
        <begin position="225"/>
        <end position="244"/>
    </location>
</feature>
<evidence type="ECO:0000256" key="2">
    <source>
        <dbReference type="ARBA" id="ARBA00022448"/>
    </source>
</evidence>
<keyword evidence="14" id="KW-1185">Reference proteome</keyword>
<keyword evidence="5" id="KW-0630">Potassium</keyword>
<evidence type="ECO:0000256" key="4">
    <source>
        <dbReference type="ARBA" id="ARBA00022692"/>
    </source>
</evidence>
<dbReference type="InterPro" id="IPR003855">
    <property type="entry name" value="K+_transporter"/>
</dbReference>
<evidence type="ECO:0000256" key="7">
    <source>
        <dbReference type="ARBA" id="ARBA00023065"/>
    </source>
</evidence>
<keyword evidence="8 10" id="KW-0472">Membrane</keyword>
<dbReference type="PANTHER" id="PTHR30540:SF83">
    <property type="entry name" value="K+ POTASSIUM TRANSPORTER"/>
    <property type="match status" value="1"/>
</dbReference>
<comment type="subcellular location">
    <subcellularLocation>
        <location evidence="1">Membrane</location>
        <topology evidence="1">Multi-pass membrane protein</topology>
    </subcellularLocation>
</comment>
<feature type="domain" description="K+ potassium transporter integral membrane" evidence="11">
    <location>
        <begin position="1"/>
        <end position="213"/>
    </location>
</feature>
<evidence type="ECO:0000256" key="6">
    <source>
        <dbReference type="ARBA" id="ARBA00022989"/>
    </source>
</evidence>
<evidence type="ECO:0000256" key="9">
    <source>
        <dbReference type="SAM" id="MobiDB-lite"/>
    </source>
</evidence>
<organism evidence="13 14">
    <name type="scientific">Naematelia encephala</name>
    <dbReference type="NCBI Taxonomy" id="71784"/>
    <lineage>
        <taxon>Eukaryota</taxon>
        <taxon>Fungi</taxon>
        <taxon>Dikarya</taxon>
        <taxon>Basidiomycota</taxon>
        <taxon>Agaricomycotina</taxon>
        <taxon>Tremellomycetes</taxon>
        <taxon>Tremellales</taxon>
        <taxon>Naemateliaceae</taxon>
        <taxon>Naematelia</taxon>
    </lineage>
</organism>
<protein>
    <submittedName>
        <fullName evidence="13">Potassium transporter-domain-containing protein</fullName>
    </submittedName>
</protein>
<dbReference type="STRING" id="71784.A0A1Y2BKP7"/>
<feature type="transmembrane region" description="Helical" evidence="10">
    <location>
        <begin position="37"/>
        <end position="67"/>
    </location>
</feature>
<evidence type="ECO:0000256" key="3">
    <source>
        <dbReference type="ARBA" id="ARBA00022538"/>
    </source>
</evidence>
<evidence type="ECO:0000313" key="13">
    <source>
        <dbReference type="EMBL" id="ORY35332.1"/>
    </source>
</evidence>
<evidence type="ECO:0000256" key="8">
    <source>
        <dbReference type="ARBA" id="ARBA00023136"/>
    </source>
</evidence>
<feature type="domain" description="K+ potassium transporter C-terminal" evidence="12">
    <location>
        <begin position="264"/>
        <end position="397"/>
    </location>
</feature>
<dbReference type="EMBL" id="MCFC01000001">
    <property type="protein sequence ID" value="ORY35332.1"/>
    <property type="molecule type" value="Genomic_DNA"/>
</dbReference>
<dbReference type="InterPro" id="IPR053952">
    <property type="entry name" value="K_trans_C"/>
</dbReference>
<evidence type="ECO:0000259" key="11">
    <source>
        <dbReference type="Pfam" id="PF02705"/>
    </source>
</evidence>
<keyword evidence="7" id="KW-0406">Ion transport</keyword>
<dbReference type="PANTHER" id="PTHR30540">
    <property type="entry name" value="OSMOTIC STRESS POTASSIUM TRANSPORTER"/>
    <property type="match status" value="1"/>
</dbReference>
<feature type="transmembrane region" description="Helical" evidence="10">
    <location>
        <begin position="115"/>
        <end position="136"/>
    </location>
</feature>
<keyword evidence="4 10" id="KW-0812">Transmembrane</keyword>
<evidence type="ECO:0000256" key="10">
    <source>
        <dbReference type="SAM" id="Phobius"/>
    </source>
</evidence>
<accession>A0A1Y2BKP7</accession>
<comment type="caution">
    <text evidence="13">The sequence shown here is derived from an EMBL/GenBank/DDBJ whole genome shotgun (WGS) entry which is preliminary data.</text>
</comment>
<reference evidence="13 14" key="1">
    <citation type="submission" date="2016-07" db="EMBL/GenBank/DDBJ databases">
        <title>Pervasive Adenine N6-methylation of Active Genes in Fungi.</title>
        <authorList>
            <consortium name="DOE Joint Genome Institute"/>
            <person name="Mondo S.J."/>
            <person name="Dannebaum R.O."/>
            <person name="Kuo R.C."/>
            <person name="Labutti K."/>
            <person name="Haridas S."/>
            <person name="Kuo A."/>
            <person name="Salamov A."/>
            <person name="Ahrendt S.R."/>
            <person name="Lipzen A."/>
            <person name="Sullivan W."/>
            <person name="Andreopoulos W.B."/>
            <person name="Clum A."/>
            <person name="Lindquist E."/>
            <person name="Daum C."/>
            <person name="Ramamoorthy G.K."/>
            <person name="Gryganskyi A."/>
            <person name="Culley D."/>
            <person name="Magnuson J.K."/>
            <person name="James T.Y."/>
            <person name="O'Malley M.A."/>
            <person name="Stajich J.E."/>
            <person name="Spatafora J.W."/>
            <person name="Visel A."/>
            <person name="Grigoriev I.V."/>
        </authorList>
    </citation>
    <scope>NUCLEOTIDE SEQUENCE [LARGE SCALE GENOMIC DNA]</scope>
    <source>
        <strain evidence="13 14">68-887.2</strain>
    </source>
</reference>
<evidence type="ECO:0000256" key="5">
    <source>
        <dbReference type="ARBA" id="ARBA00022958"/>
    </source>
</evidence>
<dbReference type="GO" id="GO:0015079">
    <property type="term" value="F:potassium ion transmembrane transporter activity"/>
    <property type="evidence" value="ECO:0007669"/>
    <property type="project" value="InterPro"/>
</dbReference>
<dbReference type="Proteomes" id="UP000193986">
    <property type="component" value="Unassembled WGS sequence"/>
</dbReference>
<dbReference type="Pfam" id="PF22776">
    <property type="entry name" value="K_trans_C"/>
    <property type="match status" value="1"/>
</dbReference>
<feature type="transmembrane region" description="Helical" evidence="10">
    <location>
        <begin position="88"/>
        <end position="109"/>
    </location>
</feature>
<dbReference type="InParanoid" id="A0A1Y2BKP7"/>
<feature type="transmembrane region" description="Helical" evidence="10">
    <location>
        <begin position="175"/>
        <end position="194"/>
    </location>
</feature>
<sequence>MLILAYLGQGACLITKPSVISSIFYLTIPGDTGGALYWVVFVFAILATLIASQAMITATFSLVHQLIGMRAFPAMRIKHTSNLTAGQVYIAPINWLMMVGTIAVVGGFGSSGSLTLAYGFAVATVLFVTTTLIALSISYVKHLTFLLGIAFLIFFGFLDGLFWGASLKKVPHGAWFPLGLGGLLCILIVFWSWCRQLEDTFDDANTQKLSQVISAASSFQHEEFEIGDTRHPSPTPGTSTPNGELYLRKRHGSSDTPLAKIPVMAIFHRNDSTGRGVPHSFASFLQRYPALPAVVIFLTTRVVGVPHVPEEDKYVVNKVRSFDGFYSVTMRNGYHDRTPPSIPTFLPSLISLAAQSGSPSQVETLQAISSDVTHVIPSYEILSAKSRFKPWSWVRKILVEDLYGRARVIFPDWSNSPGPEENNMIHVSVAARI</sequence>
<feature type="transmembrane region" description="Helical" evidence="10">
    <location>
        <begin position="143"/>
        <end position="163"/>
    </location>
</feature>
<evidence type="ECO:0000313" key="14">
    <source>
        <dbReference type="Proteomes" id="UP000193986"/>
    </source>
</evidence>
<dbReference type="InterPro" id="IPR053951">
    <property type="entry name" value="K_trans_N"/>
</dbReference>
<proteinExistence type="predicted"/>